<evidence type="ECO:0000313" key="1">
    <source>
        <dbReference type="EMBL" id="AIE83774.1"/>
    </source>
</evidence>
<reference evidence="1 2" key="1">
    <citation type="journal article" date="2014" name="PLoS ONE">
        <title>The first complete genome sequence of the class fimbriimonadia in the phylum armatimonadetes.</title>
        <authorList>
            <person name="Hu Z.Y."/>
            <person name="Wang Y.Z."/>
            <person name="Im W.T."/>
            <person name="Wang S.Y."/>
            <person name="Zhao G.P."/>
            <person name="Zheng H.J."/>
            <person name="Quan Z.X."/>
        </authorList>
    </citation>
    <scope>NUCLEOTIDE SEQUENCE [LARGE SCALE GENOMIC DNA]</scope>
    <source>
        <strain evidence="1">Gsoil 348</strain>
    </source>
</reference>
<accession>A0A068NQ80</accession>
<protein>
    <submittedName>
        <fullName evidence="1">Uncharacterized protein</fullName>
    </submittedName>
</protein>
<dbReference type="STRING" id="661478.OP10G_0406"/>
<sequence length="107" mass="11626">MKVFDFAVDDALKIATKAKVKLPAGPLKGAALGAALVGAGLDKDGTFYTEFMLDKALSHQIHMQVMDDIDAKFSEPIDADYHRITNQAMVDLAHALGKKNVKLAKFH</sequence>
<organism evidence="1 2">
    <name type="scientific">Fimbriimonas ginsengisoli Gsoil 348</name>
    <dbReference type="NCBI Taxonomy" id="661478"/>
    <lineage>
        <taxon>Bacteria</taxon>
        <taxon>Bacillati</taxon>
        <taxon>Armatimonadota</taxon>
        <taxon>Fimbriimonadia</taxon>
        <taxon>Fimbriimonadales</taxon>
        <taxon>Fimbriimonadaceae</taxon>
        <taxon>Fimbriimonas</taxon>
    </lineage>
</organism>
<dbReference type="KEGG" id="fgi:OP10G_0406"/>
<dbReference type="eggNOG" id="ENOG5033SAA">
    <property type="taxonomic scope" value="Bacteria"/>
</dbReference>
<evidence type="ECO:0000313" key="2">
    <source>
        <dbReference type="Proteomes" id="UP000027982"/>
    </source>
</evidence>
<name>A0A068NQ80_FIMGI</name>
<dbReference type="EMBL" id="CP007139">
    <property type="protein sequence ID" value="AIE83774.1"/>
    <property type="molecule type" value="Genomic_DNA"/>
</dbReference>
<keyword evidence="2" id="KW-1185">Reference proteome</keyword>
<dbReference type="AlphaFoldDB" id="A0A068NQ80"/>
<dbReference type="Proteomes" id="UP000027982">
    <property type="component" value="Chromosome"/>
</dbReference>
<dbReference type="HOGENOM" id="CLU_2206148_0_0_0"/>
<proteinExistence type="predicted"/>
<gene>
    <name evidence="1" type="ORF">OP10G_0406</name>
</gene>